<protein>
    <submittedName>
        <fullName evidence="1">Uncharacterized protein</fullName>
    </submittedName>
</protein>
<reference evidence="1 2" key="1">
    <citation type="submission" date="2008-07" db="EMBL/GenBank/DDBJ databases">
        <authorList>
            <person name="El-Sayed N."/>
            <person name="Caler E."/>
            <person name="Inman J."/>
            <person name="Amedeo P."/>
            <person name="Hass B."/>
            <person name="Wortman J."/>
        </authorList>
    </citation>
    <scope>NUCLEOTIDE SEQUENCE [LARGE SCALE GENOMIC DNA]</scope>
    <source>
        <strain evidence="2">ATCC 50983 / TXsc</strain>
    </source>
</reference>
<evidence type="ECO:0000313" key="1">
    <source>
        <dbReference type="EMBL" id="EER18887.1"/>
    </source>
</evidence>
<name>C5K9W5_PERM5</name>
<dbReference type="GeneID" id="9049282"/>
<organism evidence="2">
    <name type="scientific">Perkinsus marinus (strain ATCC 50983 / TXsc)</name>
    <dbReference type="NCBI Taxonomy" id="423536"/>
    <lineage>
        <taxon>Eukaryota</taxon>
        <taxon>Sar</taxon>
        <taxon>Alveolata</taxon>
        <taxon>Perkinsozoa</taxon>
        <taxon>Perkinsea</taxon>
        <taxon>Perkinsida</taxon>
        <taxon>Perkinsidae</taxon>
        <taxon>Perkinsus</taxon>
    </lineage>
</organism>
<dbReference type="OrthoDB" id="47017at2759"/>
<proteinExistence type="predicted"/>
<sequence>MEIPAYMPDPRVMDAILEKMPAPSKKKKDKVIGYIAYLGRTRPNLVAMYLMVNEDDKAAIALYKKTQFVMLTCE</sequence>
<evidence type="ECO:0000313" key="2">
    <source>
        <dbReference type="Proteomes" id="UP000007800"/>
    </source>
</evidence>
<dbReference type="AlphaFoldDB" id="C5K9W5"/>
<gene>
    <name evidence="1" type="ORF">Pmar_PMAR006511</name>
</gene>
<accession>C5K9W5</accession>
<dbReference type="Proteomes" id="UP000007800">
    <property type="component" value="Unassembled WGS sequence"/>
</dbReference>
<dbReference type="RefSeq" id="XP_002787091.1">
    <property type="nucleotide sequence ID" value="XM_002787045.1"/>
</dbReference>
<dbReference type="EMBL" id="GG671513">
    <property type="protein sequence ID" value="EER18887.1"/>
    <property type="molecule type" value="Genomic_DNA"/>
</dbReference>
<keyword evidence="2" id="KW-1185">Reference proteome</keyword>
<dbReference type="InParanoid" id="C5K9W5"/>